<protein>
    <submittedName>
        <fullName evidence="1">Uncharacterized protein</fullName>
    </submittedName>
</protein>
<sequence>MRNCCINMQTLYMNLFCGNMDQDLSVCSLTVGSSIIAQEWLTQRVVEMEHSKKTLNPTHDNNQMDRIQ</sequence>
<feature type="non-terminal residue" evidence="1">
    <location>
        <position position="68"/>
    </location>
</feature>
<proteinExistence type="predicted"/>
<evidence type="ECO:0000313" key="1">
    <source>
        <dbReference type="EMBL" id="CEK89581.1"/>
    </source>
</evidence>
<dbReference type="AlphaFoldDB" id="A0A0B7BBB7"/>
<name>A0A0B7BBB7_9EUPU</name>
<accession>A0A0B7BBB7</accession>
<evidence type="ECO:0000313" key="2">
    <source>
        <dbReference type="EMBL" id="CEK89582.1"/>
    </source>
</evidence>
<dbReference type="EMBL" id="HACG01042717">
    <property type="protein sequence ID" value="CEK89582.1"/>
    <property type="molecule type" value="Transcribed_RNA"/>
</dbReference>
<gene>
    <name evidence="1" type="primary">ORF171799</name>
    <name evidence="2" type="synonym">ORF171800</name>
</gene>
<organism evidence="1">
    <name type="scientific">Arion vulgaris</name>
    <dbReference type="NCBI Taxonomy" id="1028688"/>
    <lineage>
        <taxon>Eukaryota</taxon>
        <taxon>Metazoa</taxon>
        <taxon>Spiralia</taxon>
        <taxon>Lophotrochozoa</taxon>
        <taxon>Mollusca</taxon>
        <taxon>Gastropoda</taxon>
        <taxon>Heterobranchia</taxon>
        <taxon>Euthyneura</taxon>
        <taxon>Panpulmonata</taxon>
        <taxon>Eupulmonata</taxon>
        <taxon>Stylommatophora</taxon>
        <taxon>Helicina</taxon>
        <taxon>Arionoidea</taxon>
        <taxon>Arionidae</taxon>
        <taxon>Arion</taxon>
    </lineage>
</organism>
<reference evidence="1" key="1">
    <citation type="submission" date="2014-12" db="EMBL/GenBank/DDBJ databases">
        <title>Insight into the proteome of Arion vulgaris.</title>
        <authorList>
            <person name="Aradska J."/>
            <person name="Bulat T."/>
            <person name="Smidak R."/>
            <person name="Sarate P."/>
            <person name="Gangsoo J."/>
            <person name="Sialana F."/>
            <person name="Bilban M."/>
            <person name="Lubec G."/>
        </authorList>
    </citation>
    <scope>NUCLEOTIDE SEQUENCE</scope>
    <source>
        <tissue evidence="1">Skin</tissue>
    </source>
</reference>
<dbReference type="EMBL" id="HACG01042716">
    <property type="protein sequence ID" value="CEK89581.1"/>
    <property type="molecule type" value="Transcribed_RNA"/>
</dbReference>